<accession>A0A1M7EM66</accession>
<comment type="catalytic activity">
    <reaction evidence="1 5">
        <text>5-dehydro-4-deoxy-D-glucarate + H(+) = 2,5-dioxopentanoate + CO2 + H2O</text>
        <dbReference type="Rhea" id="RHEA:24608"/>
        <dbReference type="ChEBI" id="CHEBI:15377"/>
        <dbReference type="ChEBI" id="CHEBI:15378"/>
        <dbReference type="ChEBI" id="CHEBI:16526"/>
        <dbReference type="ChEBI" id="CHEBI:42819"/>
        <dbReference type="ChEBI" id="CHEBI:58136"/>
        <dbReference type="EC" id="4.2.1.41"/>
    </reaction>
</comment>
<gene>
    <name evidence="9" type="ORF">HCU01_11290</name>
    <name evidence="10" type="ORF">SAMN05660971_01707</name>
</gene>
<dbReference type="OrthoDB" id="8995637at2"/>
<dbReference type="AlphaFoldDB" id="A0A1M7EM66"/>
<dbReference type="Proteomes" id="UP000321726">
    <property type="component" value="Unassembled WGS sequence"/>
</dbReference>
<evidence type="ECO:0000313" key="9">
    <source>
        <dbReference type="EMBL" id="GEN23180.1"/>
    </source>
</evidence>
<dbReference type="InterPro" id="IPR017655">
    <property type="entry name" value="Dehydro-deoxyglucarate_dehyd"/>
</dbReference>
<evidence type="ECO:0000313" key="10">
    <source>
        <dbReference type="EMBL" id="SHL92875.1"/>
    </source>
</evidence>
<proteinExistence type="inferred from homology"/>
<feature type="active site" description="Proton donor/acceptor" evidence="7">
    <location>
        <position position="143"/>
    </location>
</feature>
<feature type="binding site" evidence="8">
    <location>
        <position position="56"/>
    </location>
    <ligand>
        <name>pyruvate</name>
        <dbReference type="ChEBI" id="CHEBI:15361"/>
    </ligand>
</feature>
<dbReference type="SMART" id="SM01130">
    <property type="entry name" value="DHDPS"/>
    <property type="match status" value="1"/>
</dbReference>
<evidence type="ECO:0000313" key="12">
    <source>
        <dbReference type="Proteomes" id="UP000321726"/>
    </source>
</evidence>
<evidence type="ECO:0000256" key="2">
    <source>
        <dbReference type="ARBA" id="ARBA00004983"/>
    </source>
</evidence>
<dbReference type="NCBIfam" id="TIGR03249">
    <property type="entry name" value="KdgD"/>
    <property type="match status" value="1"/>
</dbReference>
<dbReference type="PIRSF" id="PIRSF001365">
    <property type="entry name" value="DHDPS"/>
    <property type="match status" value="1"/>
</dbReference>
<reference evidence="10 11" key="1">
    <citation type="submission" date="2016-11" db="EMBL/GenBank/DDBJ databases">
        <authorList>
            <person name="Jaros S."/>
            <person name="Januszkiewicz K."/>
            <person name="Wedrychowicz H."/>
        </authorList>
    </citation>
    <scope>NUCLEOTIDE SEQUENCE [LARGE SCALE GENOMIC DNA]</scope>
    <source>
        <strain evidence="10 11">DSM 4740</strain>
    </source>
</reference>
<name>A0A1M7EM66_9GAMM</name>
<evidence type="ECO:0000256" key="4">
    <source>
        <dbReference type="ARBA" id="ARBA00023239"/>
    </source>
</evidence>
<evidence type="ECO:0000256" key="3">
    <source>
        <dbReference type="ARBA" id="ARBA00007592"/>
    </source>
</evidence>
<organism evidence="10 11">
    <name type="scientific">Halomonas cupida</name>
    <dbReference type="NCBI Taxonomy" id="44933"/>
    <lineage>
        <taxon>Bacteria</taxon>
        <taxon>Pseudomonadati</taxon>
        <taxon>Pseudomonadota</taxon>
        <taxon>Gammaproteobacteria</taxon>
        <taxon>Oceanospirillales</taxon>
        <taxon>Halomonadaceae</taxon>
        <taxon>Halomonas</taxon>
    </lineage>
</organism>
<sequence length="309" mass="33505">MSFTHKDVKKAIGDGLLSFPVTDFDASGNFDADSYRERLKWFISHEISAVFVAGGTGEFFNLSVDEFRQIVRLAVEVVDGKLPVIASAGLSVATGSTFAKIAEEEGADGILLMPPYLTECPQQGLVEYARQICASTSISVIYYNRGNGIMNAESVQQLADACPNLVGLKDGKGDMQALNRIIKTVGNRLAYVGGVPTAEIIAEAYLAIGVNTYSSAVFNFVPDMAVTFYKALRADDSDTVRRISREFFLPFVELRDNKSGYAVSLIKAGTDLIGRPSGSVRAPLEMPTEAERAQLKQLVERALALSDQH</sequence>
<evidence type="ECO:0000256" key="6">
    <source>
        <dbReference type="PIRNR" id="PIRNR001365"/>
    </source>
</evidence>
<dbReference type="EMBL" id="FRCA01000004">
    <property type="protein sequence ID" value="SHL92875.1"/>
    <property type="molecule type" value="Genomic_DNA"/>
</dbReference>
<evidence type="ECO:0000256" key="7">
    <source>
        <dbReference type="PIRSR" id="PIRSR001365-1"/>
    </source>
</evidence>
<evidence type="ECO:0000256" key="5">
    <source>
        <dbReference type="HAMAP-Rule" id="MF_00694"/>
    </source>
</evidence>
<dbReference type="Gene3D" id="3.20.20.70">
    <property type="entry name" value="Aldolase class I"/>
    <property type="match status" value="1"/>
</dbReference>
<dbReference type="InterPro" id="IPR002220">
    <property type="entry name" value="DapA-like"/>
</dbReference>
<keyword evidence="12" id="KW-1185">Reference proteome</keyword>
<dbReference type="GO" id="GO:0047448">
    <property type="term" value="F:5-dehydro-4-deoxyglucarate dehydratase activity"/>
    <property type="evidence" value="ECO:0007669"/>
    <property type="project" value="UniProtKB-UniRule"/>
</dbReference>
<comment type="pathway">
    <text evidence="2 5">Carbohydrate acid metabolism; D-glucarate degradation; 2,5-dioxopentanoate from D-glucarate: step 2/2.</text>
</comment>
<evidence type="ECO:0000313" key="11">
    <source>
        <dbReference type="Proteomes" id="UP000184123"/>
    </source>
</evidence>
<dbReference type="Proteomes" id="UP000184123">
    <property type="component" value="Unassembled WGS sequence"/>
</dbReference>
<dbReference type="EMBL" id="BJXU01000035">
    <property type="protein sequence ID" value="GEN23180.1"/>
    <property type="molecule type" value="Genomic_DNA"/>
</dbReference>
<dbReference type="GO" id="GO:0042838">
    <property type="term" value="P:D-glucarate catabolic process"/>
    <property type="evidence" value="ECO:0007669"/>
    <property type="project" value="UniProtKB-UniRule"/>
</dbReference>
<evidence type="ECO:0000256" key="8">
    <source>
        <dbReference type="PIRSR" id="PIRSR001365-2"/>
    </source>
</evidence>
<feature type="active site" description="Schiff-base intermediate with substrate" evidence="7">
    <location>
        <position position="169"/>
    </location>
</feature>
<dbReference type="GO" id="GO:0008840">
    <property type="term" value="F:4-hydroxy-tetrahydrodipicolinate synthase activity"/>
    <property type="evidence" value="ECO:0007669"/>
    <property type="project" value="TreeGrafter"/>
</dbReference>
<dbReference type="CDD" id="cd00951">
    <property type="entry name" value="KDGDH"/>
    <property type="match status" value="1"/>
</dbReference>
<dbReference type="EC" id="4.2.1.41" evidence="5"/>
<dbReference type="RefSeq" id="WP_073434691.1">
    <property type="nucleotide sequence ID" value="NZ_BJXU01000035.1"/>
</dbReference>
<evidence type="ECO:0000256" key="1">
    <source>
        <dbReference type="ARBA" id="ARBA00001446"/>
    </source>
</evidence>
<dbReference type="PANTHER" id="PTHR12128:SF19">
    <property type="entry name" value="5-DEHYDRO-4-DEOXYGLUCARATE DEHYDRATASE 2-RELATED"/>
    <property type="match status" value="1"/>
</dbReference>
<dbReference type="NCBIfam" id="NF002958">
    <property type="entry name" value="PRK03620.1"/>
    <property type="match status" value="1"/>
</dbReference>
<comment type="similarity">
    <text evidence="3 5 6">Belongs to the DapA family.</text>
</comment>
<reference evidence="9 12" key="2">
    <citation type="submission" date="2019-07" db="EMBL/GenBank/DDBJ databases">
        <title>Whole genome shotgun sequence of Halomonas cupida NBRC 102219.</title>
        <authorList>
            <person name="Hosoyama A."/>
            <person name="Uohara A."/>
            <person name="Ohji S."/>
            <person name="Ichikawa N."/>
        </authorList>
    </citation>
    <scope>NUCLEOTIDE SEQUENCE [LARGE SCALE GENOMIC DNA]</scope>
    <source>
        <strain evidence="9 12">NBRC 102219</strain>
    </source>
</reference>
<dbReference type="SUPFAM" id="SSF51569">
    <property type="entry name" value="Aldolase"/>
    <property type="match status" value="1"/>
</dbReference>
<protein>
    <recommendedName>
        <fullName evidence="5">Probable 5-dehydro-4-deoxyglucarate dehydratase</fullName>
        <ecNumber evidence="5">4.2.1.41</ecNumber>
    </recommendedName>
    <alternativeName>
        <fullName evidence="5">5-keto-4-deoxy-glucarate dehydratase</fullName>
        <shortName evidence="5">KDGDH</shortName>
    </alternativeName>
</protein>
<dbReference type="UniPathway" id="UPA00564">
    <property type="reaction ID" value="UER00628"/>
</dbReference>
<dbReference type="HAMAP" id="MF_00694">
    <property type="entry name" value="KDGDH"/>
    <property type="match status" value="1"/>
</dbReference>
<keyword evidence="4 5" id="KW-0456">Lyase</keyword>
<dbReference type="Pfam" id="PF00701">
    <property type="entry name" value="DHDPS"/>
    <property type="match status" value="1"/>
</dbReference>
<dbReference type="STRING" id="44933.SAMN05660971_01707"/>
<dbReference type="InterPro" id="IPR013785">
    <property type="entry name" value="Aldolase_TIM"/>
</dbReference>
<dbReference type="PANTHER" id="PTHR12128">
    <property type="entry name" value="DIHYDRODIPICOLINATE SYNTHASE"/>
    <property type="match status" value="1"/>
</dbReference>